<keyword evidence="6" id="KW-1185">Reference proteome</keyword>
<dbReference type="InterPro" id="IPR010982">
    <property type="entry name" value="Lambda_DNA-bd_dom_sf"/>
</dbReference>
<dbReference type="SUPFAM" id="SSF47413">
    <property type="entry name" value="lambda repressor-like DNA-binding domains"/>
    <property type="match status" value="1"/>
</dbReference>
<sequence length="348" mass="37162">MSAVKRFVTLDDVASAAGVSRATVSRVINETKFVEPQVADRVRVAIKQLGYVPNHAARALSTRRTDMVALVATEPQARFFHDPFFADIVQGVSKELGDVDMRMLMALIQTPEELGRFQNYLLGRPVDGVLVISEHTALQIAPSMATAGIPIVLGGRPMDGAWSDIAHVDHDNRRGARLAAEHLIHRGSRKIATIAGPPDMSAGIDRLHGFRDAFPGPVAPELVATGDFSAAGGASAMEKLLDQAPDLDAVFAASDLMALGAMQTLRRLGKRVPDDVAVVGFDDIELGATAETPLTTIRQETVTQGRMMVRLLLRLLGRTPDLGTAGRATLPPGPSMMLPVTLVTRASA</sequence>
<dbReference type="PROSITE" id="PS50932">
    <property type="entry name" value="HTH_LACI_2"/>
    <property type="match status" value="1"/>
</dbReference>
<evidence type="ECO:0000313" key="5">
    <source>
        <dbReference type="EMBL" id="RMB61518.1"/>
    </source>
</evidence>
<keyword evidence="2" id="KW-0238">DNA-binding</keyword>
<dbReference type="EMBL" id="REFW01000001">
    <property type="protein sequence ID" value="RMB61518.1"/>
    <property type="molecule type" value="Genomic_DNA"/>
</dbReference>
<name>A0A3M0GAR2_9ACTN</name>
<feature type="domain" description="HTH lacI-type" evidence="4">
    <location>
        <begin position="8"/>
        <end position="62"/>
    </location>
</feature>
<dbReference type="PANTHER" id="PTHR30146">
    <property type="entry name" value="LACI-RELATED TRANSCRIPTIONAL REPRESSOR"/>
    <property type="match status" value="1"/>
</dbReference>
<dbReference type="GO" id="GO:0003700">
    <property type="term" value="F:DNA-binding transcription factor activity"/>
    <property type="evidence" value="ECO:0007669"/>
    <property type="project" value="TreeGrafter"/>
</dbReference>
<organism evidence="5 6">
    <name type="scientific">Tessaracoccus antarcticus</name>
    <dbReference type="NCBI Taxonomy" id="2479848"/>
    <lineage>
        <taxon>Bacteria</taxon>
        <taxon>Bacillati</taxon>
        <taxon>Actinomycetota</taxon>
        <taxon>Actinomycetes</taxon>
        <taxon>Propionibacteriales</taxon>
        <taxon>Propionibacteriaceae</taxon>
        <taxon>Tessaracoccus</taxon>
    </lineage>
</organism>
<evidence type="ECO:0000256" key="3">
    <source>
        <dbReference type="ARBA" id="ARBA00023163"/>
    </source>
</evidence>
<dbReference type="InterPro" id="IPR046335">
    <property type="entry name" value="LacI/GalR-like_sensor"/>
</dbReference>
<dbReference type="Gene3D" id="3.40.50.2300">
    <property type="match status" value="2"/>
</dbReference>
<dbReference type="PROSITE" id="PS00356">
    <property type="entry name" value="HTH_LACI_1"/>
    <property type="match status" value="1"/>
</dbReference>
<dbReference type="CDD" id="cd06267">
    <property type="entry name" value="PBP1_LacI_sugar_binding-like"/>
    <property type="match status" value="1"/>
</dbReference>
<accession>A0A3M0GAR2</accession>
<gene>
    <name evidence="5" type="ORF">EAX62_02430</name>
</gene>
<evidence type="ECO:0000256" key="1">
    <source>
        <dbReference type="ARBA" id="ARBA00023015"/>
    </source>
</evidence>
<dbReference type="AlphaFoldDB" id="A0A3M0GAR2"/>
<evidence type="ECO:0000259" key="4">
    <source>
        <dbReference type="PROSITE" id="PS50932"/>
    </source>
</evidence>
<proteinExistence type="predicted"/>
<evidence type="ECO:0000313" key="6">
    <source>
        <dbReference type="Proteomes" id="UP000275256"/>
    </source>
</evidence>
<dbReference type="SUPFAM" id="SSF53822">
    <property type="entry name" value="Periplasmic binding protein-like I"/>
    <property type="match status" value="1"/>
</dbReference>
<dbReference type="Pfam" id="PF00356">
    <property type="entry name" value="LacI"/>
    <property type="match status" value="1"/>
</dbReference>
<dbReference type="SMART" id="SM00354">
    <property type="entry name" value="HTH_LACI"/>
    <property type="match status" value="1"/>
</dbReference>
<dbReference type="InterPro" id="IPR028082">
    <property type="entry name" value="Peripla_BP_I"/>
</dbReference>
<dbReference type="PANTHER" id="PTHR30146:SF109">
    <property type="entry name" value="HTH-TYPE TRANSCRIPTIONAL REGULATOR GALS"/>
    <property type="match status" value="1"/>
</dbReference>
<dbReference type="RefSeq" id="WP_121900065.1">
    <property type="nucleotide sequence ID" value="NZ_REFW01000001.1"/>
</dbReference>
<reference evidence="5 6" key="1">
    <citation type="submission" date="2018-10" db="EMBL/GenBank/DDBJ databases">
        <title>Tessaracoccus antarcticuss sp. nov., isolated from sediment.</title>
        <authorList>
            <person name="Zhou L.Y."/>
            <person name="Du Z.J."/>
        </authorList>
    </citation>
    <scope>NUCLEOTIDE SEQUENCE [LARGE SCALE GENOMIC DNA]</scope>
    <source>
        <strain evidence="5 6">JDX10</strain>
    </source>
</reference>
<dbReference type="CDD" id="cd01392">
    <property type="entry name" value="HTH_LacI"/>
    <property type="match status" value="1"/>
</dbReference>
<dbReference type="GO" id="GO:0000976">
    <property type="term" value="F:transcription cis-regulatory region binding"/>
    <property type="evidence" value="ECO:0007669"/>
    <property type="project" value="TreeGrafter"/>
</dbReference>
<dbReference type="PRINTS" id="PR00036">
    <property type="entry name" value="HTHLACI"/>
</dbReference>
<comment type="caution">
    <text evidence="5">The sequence shown here is derived from an EMBL/GenBank/DDBJ whole genome shotgun (WGS) entry which is preliminary data.</text>
</comment>
<dbReference type="InterPro" id="IPR000843">
    <property type="entry name" value="HTH_LacI"/>
</dbReference>
<evidence type="ECO:0000256" key="2">
    <source>
        <dbReference type="ARBA" id="ARBA00023125"/>
    </source>
</evidence>
<protein>
    <submittedName>
        <fullName evidence="5">LacI family transcriptional regulator</fullName>
    </submittedName>
</protein>
<keyword evidence="3" id="KW-0804">Transcription</keyword>
<dbReference type="OrthoDB" id="4268837at2"/>
<keyword evidence="1" id="KW-0805">Transcription regulation</keyword>
<dbReference type="Proteomes" id="UP000275256">
    <property type="component" value="Unassembled WGS sequence"/>
</dbReference>
<dbReference type="Gene3D" id="1.10.260.40">
    <property type="entry name" value="lambda repressor-like DNA-binding domains"/>
    <property type="match status" value="1"/>
</dbReference>
<dbReference type="Pfam" id="PF13377">
    <property type="entry name" value="Peripla_BP_3"/>
    <property type="match status" value="1"/>
</dbReference>